<protein>
    <recommendedName>
        <fullName evidence="2">DUF281 domain-containing protein</fullName>
    </recommendedName>
</protein>
<dbReference type="InParanoid" id="E3MSM6"/>
<evidence type="ECO:0000259" key="2">
    <source>
        <dbReference type="Pfam" id="PF03436"/>
    </source>
</evidence>
<dbReference type="Pfam" id="PF03436">
    <property type="entry name" value="DUF281"/>
    <property type="match status" value="2"/>
</dbReference>
<keyword evidence="4" id="KW-1185">Reference proteome</keyword>
<dbReference type="PANTHER" id="PTHR36517:SF1">
    <property type="entry name" value="C6 DOMAIN-CONTAINING PROTEIN-RELATED"/>
    <property type="match status" value="1"/>
</dbReference>
<dbReference type="OrthoDB" id="5906551at2759"/>
<name>E3MSM6_CAERE</name>
<proteinExistence type="predicted"/>
<evidence type="ECO:0000256" key="1">
    <source>
        <dbReference type="SAM" id="MobiDB-lite"/>
    </source>
</evidence>
<reference evidence="3" key="1">
    <citation type="submission" date="2007-07" db="EMBL/GenBank/DDBJ databases">
        <title>PCAP assembly of the Caenorhabditis remanei genome.</title>
        <authorList>
            <consortium name="The Caenorhabditis remanei Sequencing Consortium"/>
            <person name="Wilson R.K."/>
        </authorList>
    </citation>
    <scope>NUCLEOTIDE SEQUENCE [LARGE SCALE GENOMIC DNA]</scope>
    <source>
        <strain evidence="3">PB4641</strain>
    </source>
</reference>
<evidence type="ECO:0000313" key="3">
    <source>
        <dbReference type="EMBL" id="EFP08422.1"/>
    </source>
</evidence>
<feature type="region of interest" description="Disordered" evidence="1">
    <location>
        <begin position="1"/>
        <end position="22"/>
    </location>
</feature>
<evidence type="ECO:0000313" key="4">
    <source>
        <dbReference type="Proteomes" id="UP000008281"/>
    </source>
</evidence>
<dbReference type="EMBL" id="DS268473">
    <property type="protein sequence ID" value="EFP08422.1"/>
    <property type="molecule type" value="Genomic_DNA"/>
</dbReference>
<feature type="domain" description="DUF281" evidence="2">
    <location>
        <begin position="212"/>
        <end position="264"/>
    </location>
</feature>
<dbReference type="InterPro" id="IPR005098">
    <property type="entry name" value="DUF281"/>
</dbReference>
<dbReference type="AlphaFoldDB" id="E3MSM6"/>
<dbReference type="HOGENOM" id="CLU_994789_0_0_1"/>
<sequence length="280" mass="29276">MIPPEEVSISTEPPVTDTPITDEPTNACKTCDISKIAPTNPLPGTSFESEENIVTGCLTTTVTCKRDDGQICSSVAVQPAPPATSVNLLQKLYQMIPVLYQIRIENGCQVITVTCQRDDGLICSSIAVRASFKDQIGTVEVGSTTDSGSGFGLLECNSNGIITYNGADEITELFCEFVDCPPPSCTSCDLSTIASTVPPAGTSIIPQENTVNGCKEATITCQREDGQICTSVAVQATTAGGTSDIATDMSTGLATAQLTCTADGRTKITKFTVKFTNCAA</sequence>
<dbReference type="Proteomes" id="UP000008281">
    <property type="component" value="Unassembled WGS sequence"/>
</dbReference>
<gene>
    <name evidence="3" type="ORF">CRE_16219</name>
</gene>
<accession>E3MSM6</accession>
<organism evidence="4">
    <name type="scientific">Caenorhabditis remanei</name>
    <name type="common">Caenorhabditis vulgaris</name>
    <dbReference type="NCBI Taxonomy" id="31234"/>
    <lineage>
        <taxon>Eukaryota</taxon>
        <taxon>Metazoa</taxon>
        <taxon>Ecdysozoa</taxon>
        <taxon>Nematoda</taxon>
        <taxon>Chromadorea</taxon>
        <taxon>Rhabditida</taxon>
        <taxon>Rhabditina</taxon>
        <taxon>Rhabditomorpha</taxon>
        <taxon>Rhabditoidea</taxon>
        <taxon>Rhabditidae</taxon>
        <taxon>Peloderinae</taxon>
        <taxon>Caenorhabditis</taxon>
    </lineage>
</organism>
<dbReference type="PANTHER" id="PTHR36517">
    <property type="entry name" value="PROTEIN CBG25732"/>
    <property type="match status" value="1"/>
</dbReference>
<feature type="domain" description="DUF281" evidence="2">
    <location>
        <begin position="106"/>
        <end position="160"/>
    </location>
</feature>